<reference evidence="1" key="1">
    <citation type="submission" date="2021-02" db="EMBL/GenBank/DDBJ databases">
        <authorList>
            <person name="Nowell W R."/>
        </authorList>
    </citation>
    <scope>NUCLEOTIDE SEQUENCE</scope>
</reference>
<evidence type="ECO:0000313" key="3">
    <source>
        <dbReference type="Proteomes" id="UP000663832"/>
    </source>
</evidence>
<dbReference type="OrthoDB" id="6083617at2759"/>
<dbReference type="Proteomes" id="UP000663877">
    <property type="component" value="Unassembled WGS sequence"/>
</dbReference>
<keyword evidence="3" id="KW-1185">Reference proteome</keyword>
<evidence type="ECO:0000313" key="2">
    <source>
        <dbReference type="EMBL" id="CAF1123822.1"/>
    </source>
</evidence>
<dbReference type="EMBL" id="CAJNOI010000021">
    <property type="protein sequence ID" value="CAF0838808.1"/>
    <property type="molecule type" value="Genomic_DNA"/>
</dbReference>
<organism evidence="1 4">
    <name type="scientific">Adineta steineri</name>
    <dbReference type="NCBI Taxonomy" id="433720"/>
    <lineage>
        <taxon>Eukaryota</taxon>
        <taxon>Metazoa</taxon>
        <taxon>Spiralia</taxon>
        <taxon>Gnathifera</taxon>
        <taxon>Rotifera</taxon>
        <taxon>Eurotatoria</taxon>
        <taxon>Bdelloidea</taxon>
        <taxon>Adinetida</taxon>
        <taxon>Adinetidae</taxon>
        <taxon>Adineta</taxon>
    </lineage>
</organism>
<dbReference type="EMBL" id="CAJNOM010000139">
    <property type="protein sequence ID" value="CAF1123822.1"/>
    <property type="molecule type" value="Genomic_DNA"/>
</dbReference>
<name>A0A813VC10_9BILA</name>
<protein>
    <submittedName>
        <fullName evidence="1">Uncharacterized protein</fullName>
    </submittedName>
</protein>
<evidence type="ECO:0000313" key="1">
    <source>
        <dbReference type="EMBL" id="CAF0838808.1"/>
    </source>
</evidence>
<accession>A0A813VC10</accession>
<proteinExistence type="predicted"/>
<evidence type="ECO:0000313" key="4">
    <source>
        <dbReference type="Proteomes" id="UP000663877"/>
    </source>
</evidence>
<gene>
    <name evidence="1" type="ORF">BJG266_LOCUS7199</name>
    <name evidence="2" type="ORF">QVE165_LOCUS21546</name>
</gene>
<comment type="caution">
    <text evidence="1">The sequence shown here is derived from an EMBL/GenBank/DDBJ whole genome shotgun (WGS) entry which is preliminary data.</text>
</comment>
<sequence length="156" mass="17473">MATSNLTIDDLSKDGHSAKVIHSEPLDYTFQSTEPINYSDTHTQVHQPQSTYNIASSSPSSNLNRNIIESTSSIVQTINGPNLVIPELINNINIVQCATVQFNDTNFSASIKLFQRRLLSSKLHAFPDQKLINEETLIHLGRRLKLTNDHVILIHL</sequence>
<dbReference type="Proteomes" id="UP000663832">
    <property type="component" value="Unassembled WGS sequence"/>
</dbReference>
<dbReference type="AlphaFoldDB" id="A0A813VC10"/>